<dbReference type="GO" id="GO:0000122">
    <property type="term" value="P:negative regulation of transcription by RNA polymerase II"/>
    <property type="evidence" value="ECO:0007669"/>
    <property type="project" value="TreeGrafter"/>
</dbReference>
<dbReference type="InterPro" id="IPR021711">
    <property type="entry name" value="DUF3295"/>
</dbReference>
<dbReference type="InterPro" id="IPR013860">
    <property type="entry name" value="AreA_GATA"/>
</dbReference>
<organism evidence="4 5">
    <name type="scientific">Pyrenophora tritici-repentis</name>
    <dbReference type="NCBI Taxonomy" id="45151"/>
    <lineage>
        <taxon>Eukaryota</taxon>
        <taxon>Fungi</taxon>
        <taxon>Dikarya</taxon>
        <taxon>Ascomycota</taxon>
        <taxon>Pezizomycotina</taxon>
        <taxon>Dothideomycetes</taxon>
        <taxon>Pleosporomycetidae</taxon>
        <taxon>Pleosporales</taxon>
        <taxon>Pleosporineae</taxon>
        <taxon>Pleosporaceae</taxon>
        <taxon>Pyrenophora</taxon>
    </lineage>
</organism>
<evidence type="ECO:0000259" key="2">
    <source>
        <dbReference type="Pfam" id="PF08550"/>
    </source>
</evidence>
<dbReference type="GO" id="GO:0031930">
    <property type="term" value="P:mitochondria-nucleus signaling pathway"/>
    <property type="evidence" value="ECO:0007669"/>
    <property type="project" value="TreeGrafter"/>
</dbReference>
<reference evidence="4" key="1">
    <citation type="journal article" date="2018" name="BMC Genomics">
        <title>Comparative genomics of the wheat fungal pathogen Pyrenophora tritici-repentis reveals chromosomal variations and genome plasticity.</title>
        <authorList>
            <person name="Moolhuijzen P."/>
            <person name="See P.T."/>
            <person name="Hane J.K."/>
            <person name="Shi G."/>
            <person name="Liu Z."/>
            <person name="Oliver R.P."/>
            <person name="Moffat C.S."/>
        </authorList>
    </citation>
    <scope>NUCLEOTIDE SEQUENCE [LARGE SCALE GENOMIC DNA]</scope>
    <source>
        <strain evidence="4">M4</strain>
    </source>
</reference>
<dbReference type="GO" id="GO:0006808">
    <property type="term" value="P:regulation of nitrogen utilization"/>
    <property type="evidence" value="ECO:0007669"/>
    <property type="project" value="TreeGrafter"/>
</dbReference>
<feature type="domain" description="DUF3295" evidence="3">
    <location>
        <begin position="174"/>
        <end position="258"/>
    </location>
</feature>
<dbReference type="RefSeq" id="XP_065963977.1">
    <property type="nucleotide sequence ID" value="XM_066105350.1"/>
</dbReference>
<comment type="caution">
    <text evidence="4">The sequence shown here is derived from an EMBL/GenBank/DDBJ whole genome shotgun (WGS) entry which is preliminary data.</text>
</comment>
<dbReference type="Pfam" id="PF11702">
    <property type="entry name" value="DUF3295"/>
    <property type="match status" value="1"/>
</dbReference>
<proteinExistence type="predicted"/>
<dbReference type="Pfam" id="PF08550">
    <property type="entry name" value="GATA_AreA"/>
    <property type="match status" value="1"/>
</dbReference>
<protein>
    <submittedName>
        <fullName evidence="4">DUF3295 multi-domain protein</fullName>
    </submittedName>
</protein>
<dbReference type="PANTHER" id="PTHR28014:SF1">
    <property type="entry name" value="NEGATIVE REGULATOR OF RAS-CAMP PATHWAY"/>
    <property type="match status" value="1"/>
</dbReference>
<dbReference type="GeneID" id="90955358"/>
<evidence type="ECO:0000313" key="4">
    <source>
        <dbReference type="EMBL" id="KAF7574143.1"/>
    </source>
</evidence>
<dbReference type="PANTHER" id="PTHR28014">
    <property type="entry name" value="NEGATIVE REGULATOR OF RAS-CAMP PATHWAY"/>
    <property type="match status" value="1"/>
</dbReference>
<evidence type="ECO:0000313" key="5">
    <source>
        <dbReference type="Proteomes" id="UP000245464"/>
    </source>
</evidence>
<dbReference type="GO" id="GO:0005737">
    <property type="term" value="C:cytoplasm"/>
    <property type="evidence" value="ECO:0007669"/>
    <property type="project" value="TreeGrafter"/>
</dbReference>
<accession>A0A317AH46</accession>
<evidence type="ECO:0000256" key="1">
    <source>
        <dbReference type="SAM" id="MobiDB-lite"/>
    </source>
</evidence>
<dbReference type="InterPro" id="IPR053043">
    <property type="entry name" value="Ras-cAMP_regulatory"/>
</dbReference>
<dbReference type="EMBL" id="NQIK02000002">
    <property type="protein sequence ID" value="KAF7574143.1"/>
    <property type="molecule type" value="Genomic_DNA"/>
</dbReference>
<feature type="domain" description="Nitrogen regulatory protein areA GATA-like" evidence="2">
    <location>
        <begin position="28"/>
        <end position="54"/>
    </location>
</feature>
<feature type="compositionally biased region" description="Acidic residues" evidence="1">
    <location>
        <begin position="193"/>
        <end position="220"/>
    </location>
</feature>
<dbReference type="Proteomes" id="UP000245464">
    <property type="component" value="Chromosome 2"/>
</dbReference>
<dbReference type="KEGG" id="ptrr:90955358"/>
<sequence length="261" mass="29337">MHLRAARHIVPSSMRTIETCSTENMFNLWCVFARCQFAMENRKRYENMAWRLWAFKLQLSATSQACGKHMTPIGLGEIFNSIQKNTFIEPLPPLPAQLTPPVAEQKPVQNNTTRCPIPEVSTSVDCGITSPEVDLEVSTSTEASKHSEVRGFEPGHVSISVRSSTNPLSQQLHSAAPTRTLYSFSDSWETAIESDSEDYVDESAIEEEDSDEMWEDDEESGLSRVSEHFPQFPRVKVEIDPAYRRSLLTTALHQGDSALDL</sequence>
<dbReference type="AlphaFoldDB" id="A0A317AH46"/>
<name>A0A317AH46_9PLEO</name>
<gene>
    <name evidence="4" type="ORF">PtrM4_057660</name>
</gene>
<evidence type="ECO:0000259" key="3">
    <source>
        <dbReference type="Pfam" id="PF11702"/>
    </source>
</evidence>
<feature type="region of interest" description="Disordered" evidence="1">
    <location>
        <begin position="193"/>
        <end position="227"/>
    </location>
</feature>